<comment type="caution">
    <text evidence="8">The sequence shown here is derived from an EMBL/GenBank/DDBJ whole genome shotgun (WGS) entry which is preliminary data.</text>
</comment>
<evidence type="ECO:0000313" key="8">
    <source>
        <dbReference type="EMBL" id="NVD26479.1"/>
    </source>
</evidence>
<evidence type="ECO:0000256" key="2">
    <source>
        <dbReference type="ARBA" id="ARBA00022694"/>
    </source>
</evidence>
<dbReference type="InterPro" id="IPR012094">
    <property type="entry name" value="tRNA_Ile_lys_synt"/>
</dbReference>
<dbReference type="InterPro" id="IPR012795">
    <property type="entry name" value="tRNA_Ile_lys_synt_N"/>
</dbReference>
<evidence type="ECO:0000256" key="4">
    <source>
        <dbReference type="ARBA" id="ARBA00022840"/>
    </source>
</evidence>
<dbReference type="SUPFAM" id="SSF52402">
    <property type="entry name" value="Adenine nucleotide alpha hydrolases-like"/>
    <property type="match status" value="1"/>
</dbReference>
<dbReference type="RefSeq" id="WP_176278032.1">
    <property type="nucleotide sequence ID" value="NZ_JABWMH010000001.1"/>
</dbReference>
<keyword evidence="2 6" id="KW-0819">tRNA processing</keyword>
<keyword evidence="9" id="KW-1185">Reference proteome</keyword>
<gene>
    <name evidence="6 8" type="primary">tilS</name>
    <name evidence="8" type="ORF">HUO14_01020</name>
</gene>
<comment type="function">
    <text evidence="6">Ligates lysine onto the cytidine present at position 34 of the AUA codon-specific tRNA(Ile) that contains the anticodon CAU, in an ATP-dependent manner. Cytidine is converted to lysidine, thus changing the amino acid specificity of the tRNA from methionine to isoleucine.</text>
</comment>
<proteinExistence type="inferred from homology"/>
<dbReference type="NCBIfam" id="TIGR02432">
    <property type="entry name" value="lysidine_TilS_N"/>
    <property type="match status" value="1"/>
</dbReference>
<evidence type="ECO:0000259" key="7">
    <source>
        <dbReference type="Pfam" id="PF01171"/>
    </source>
</evidence>
<dbReference type="GO" id="GO:0032267">
    <property type="term" value="F:tRNA(Ile)-lysidine synthase activity"/>
    <property type="evidence" value="ECO:0007669"/>
    <property type="project" value="UniProtKB-EC"/>
</dbReference>
<evidence type="ECO:0000256" key="3">
    <source>
        <dbReference type="ARBA" id="ARBA00022741"/>
    </source>
</evidence>
<dbReference type="HAMAP" id="MF_01161">
    <property type="entry name" value="tRNA_Ile_lys_synt"/>
    <property type="match status" value="1"/>
</dbReference>
<feature type="binding site" evidence="6">
    <location>
        <begin position="35"/>
        <end position="40"/>
    </location>
    <ligand>
        <name>ATP</name>
        <dbReference type="ChEBI" id="CHEBI:30616"/>
    </ligand>
</feature>
<evidence type="ECO:0000256" key="5">
    <source>
        <dbReference type="ARBA" id="ARBA00048539"/>
    </source>
</evidence>
<dbReference type="EC" id="6.3.4.19" evidence="6"/>
<comment type="domain">
    <text evidence="6">The N-terminal region contains the highly conserved SGGXDS motif, predicted to be a P-loop motif involved in ATP binding.</text>
</comment>
<dbReference type="CDD" id="cd01992">
    <property type="entry name" value="TilS_N"/>
    <property type="match status" value="1"/>
</dbReference>
<keyword evidence="3 6" id="KW-0547">Nucleotide-binding</keyword>
<comment type="catalytic activity">
    <reaction evidence="5 6">
        <text>cytidine(34) in tRNA(Ile2) + L-lysine + ATP = lysidine(34) in tRNA(Ile2) + AMP + diphosphate + H(+)</text>
        <dbReference type="Rhea" id="RHEA:43744"/>
        <dbReference type="Rhea" id="RHEA-COMP:10625"/>
        <dbReference type="Rhea" id="RHEA-COMP:10670"/>
        <dbReference type="ChEBI" id="CHEBI:15378"/>
        <dbReference type="ChEBI" id="CHEBI:30616"/>
        <dbReference type="ChEBI" id="CHEBI:32551"/>
        <dbReference type="ChEBI" id="CHEBI:33019"/>
        <dbReference type="ChEBI" id="CHEBI:82748"/>
        <dbReference type="ChEBI" id="CHEBI:83665"/>
        <dbReference type="ChEBI" id="CHEBI:456215"/>
        <dbReference type="EC" id="6.3.4.19"/>
    </reaction>
</comment>
<comment type="similarity">
    <text evidence="6">Belongs to the tRNA(Ile)-lysidine synthase family.</text>
</comment>
<dbReference type="PANTHER" id="PTHR43033:SF1">
    <property type="entry name" value="TRNA(ILE)-LYSIDINE SYNTHASE-RELATED"/>
    <property type="match status" value="1"/>
</dbReference>
<dbReference type="PANTHER" id="PTHR43033">
    <property type="entry name" value="TRNA(ILE)-LYSIDINE SYNTHASE-RELATED"/>
    <property type="match status" value="1"/>
</dbReference>
<dbReference type="Proteomes" id="UP000652427">
    <property type="component" value="Unassembled WGS sequence"/>
</dbReference>
<sequence length="317" mass="34796">MDKDIASLNRDFAEALFRLVPAFTTNDEKLGLAVSGGPDSLALLLLSAEAFPGRIAAATVDHGLRPASTAEAEFVASLCRERGIPHAILRPVVPIRGSIQSAARRARYGLLHDWMKTQDIHWLATAHHADDQLETMIMRILRGSGIDGMSGIREKRGHIIRPLLHFQKSALEAYVAAQGIDAVDDPSNRDQGFDRVRVRNALKDLEGFDTSLASQSASALGAAREAIEWQVEQLARDHVEPTDSGCLLGKTAFPHEIQRRLLLHCLHSCEPALSPRGQQIDQTIAALERGETITLGNVLCRGGERWTFQTAPRRRTS</sequence>
<evidence type="ECO:0000256" key="1">
    <source>
        <dbReference type="ARBA" id="ARBA00022598"/>
    </source>
</evidence>
<dbReference type="Gene3D" id="3.40.50.620">
    <property type="entry name" value="HUPs"/>
    <property type="match status" value="1"/>
</dbReference>
<dbReference type="InterPro" id="IPR011063">
    <property type="entry name" value="TilS/TtcA_N"/>
</dbReference>
<dbReference type="InterPro" id="IPR014729">
    <property type="entry name" value="Rossmann-like_a/b/a_fold"/>
</dbReference>
<evidence type="ECO:0000313" key="9">
    <source>
        <dbReference type="Proteomes" id="UP000652427"/>
    </source>
</evidence>
<protein>
    <recommendedName>
        <fullName evidence="6">tRNA(Ile)-lysidine synthase</fullName>
        <ecNumber evidence="6">6.3.4.19</ecNumber>
    </recommendedName>
    <alternativeName>
        <fullName evidence="6">tRNA(Ile)-2-lysyl-cytidine synthase</fullName>
    </alternativeName>
    <alternativeName>
        <fullName evidence="6">tRNA(Ile)-lysidine synthetase</fullName>
    </alternativeName>
</protein>
<keyword evidence="1 6" id="KW-0436">Ligase</keyword>
<keyword evidence="6" id="KW-0963">Cytoplasm</keyword>
<keyword evidence="4 6" id="KW-0067">ATP-binding</keyword>
<evidence type="ECO:0000256" key="6">
    <source>
        <dbReference type="HAMAP-Rule" id="MF_01161"/>
    </source>
</evidence>
<organism evidence="8 9">
    <name type="scientific">Parasphingorhabdus flavimaris</name>
    <dbReference type="NCBI Taxonomy" id="266812"/>
    <lineage>
        <taxon>Bacteria</taxon>
        <taxon>Pseudomonadati</taxon>
        <taxon>Pseudomonadota</taxon>
        <taxon>Alphaproteobacteria</taxon>
        <taxon>Sphingomonadales</taxon>
        <taxon>Sphingomonadaceae</taxon>
        <taxon>Parasphingorhabdus</taxon>
    </lineage>
</organism>
<name>A0ABX2MYG1_9SPHN</name>
<dbReference type="Pfam" id="PF01171">
    <property type="entry name" value="ATP_bind_3"/>
    <property type="match status" value="1"/>
</dbReference>
<feature type="domain" description="tRNA(Ile)-lysidine/2-thiocytidine synthase N-terminal" evidence="7">
    <location>
        <begin position="31"/>
        <end position="200"/>
    </location>
</feature>
<reference evidence="8 9" key="1">
    <citation type="submission" date="2020-06" db="EMBL/GenBank/DDBJ databases">
        <authorList>
            <person name="Kim S.-J."/>
            <person name="Park S.-J."/>
        </authorList>
    </citation>
    <scope>NUCLEOTIDE SEQUENCE [LARGE SCALE GENOMIC DNA]</scope>
    <source>
        <strain evidence="8 9">SW-151</strain>
    </source>
</reference>
<dbReference type="EMBL" id="JABWMH010000001">
    <property type="protein sequence ID" value="NVD26479.1"/>
    <property type="molecule type" value="Genomic_DNA"/>
</dbReference>
<comment type="subcellular location">
    <subcellularLocation>
        <location evidence="6">Cytoplasm</location>
    </subcellularLocation>
</comment>
<accession>A0ABX2MYG1</accession>